<evidence type="ECO:0000256" key="1">
    <source>
        <dbReference type="SAM" id="MobiDB-lite"/>
    </source>
</evidence>
<feature type="compositionally biased region" description="Low complexity" evidence="1">
    <location>
        <begin position="240"/>
        <end position="249"/>
    </location>
</feature>
<keyword evidence="3" id="KW-1185">Reference proteome</keyword>
<feature type="compositionally biased region" description="Basic residues" evidence="1">
    <location>
        <begin position="171"/>
        <end position="203"/>
    </location>
</feature>
<name>A0A6H5G5V8_9HEMI</name>
<sequence>MKLTIVGSSDEIDDHQTIVISDVCQIIRRLSDHQTKLTIVGSSGEIDDCQIIRRLSDHQTKSTIVGSSDEIDNYLTNFEMRFSDKFMHIYTDYGDSSSCRAPLANARDRRSRFIDAIYQSGIRRSFRLSLQVNKHTKTSIQIRRWSTGRRSISMSDLLGLTISWARMSSGRRRSWRSSGRSRGRSPRRHQAYRSSHRLRHRPRTASSATTAAAAAAPRAARLRSRPRLGSARTCATSRRSPASTTPRACAASAAYSTTARRTRIGAGIRNKTIRFVPGGESYCTGKPGQKRLKIHLAGPRAGPGPGDFAPPAPPSGRPCFRQHFHILSGSDGLVHGQVRLGRGAIPGPSRHCTSFSVPPRLSSYFGLYFIFGKRIKMSEAPAPAATGRPMRYPYTLTAKLAQFPFKYHYNNVWLFKYWLFGIAVSLPLFVKIGRA</sequence>
<feature type="non-terminal residue" evidence="2">
    <location>
        <position position="435"/>
    </location>
</feature>
<dbReference type="EMBL" id="CADCXU010005889">
    <property type="protein sequence ID" value="CAA9997598.1"/>
    <property type="molecule type" value="Genomic_DNA"/>
</dbReference>
<protein>
    <submittedName>
        <fullName evidence="2">Uncharacterized protein</fullName>
    </submittedName>
</protein>
<feature type="compositionally biased region" description="Low complexity" evidence="1">
    <location>
        <begin position="204"/>
        <end position="219"/>
    </location>
</feature>
<dbReference type="Proteomes" id="UP000479000">
    <property type="component" value="Unassembled WGS sequence"/>
</dbReference>
<organism evidence="2 3">
    <name type="scientific">Nesidiocoris tenuis</name>
    <dbReference type="NCBI Taxonomy" id="355587"/>
    <lineage>
        <taxon>Eukaryota</taxon>
        <taxon>Metazoa</taxon>
        <taxon>Ecdysozoa</taxon>
        <taxon>Arthropoda</taxon>
        <taxon>Hexapoda</taxon>
        <taxon>Insecta</taxon>
        <taxon>Pterygota</taxon>
        <taxon>Neoptera</taxon>
        <taxon>Paraneoptera</taxon>
        <taxon>Hemiptera</taxon>
        <taxon>Heteroptera</taxon>
        <taxon>Panheteroptera</taxon>
        <taxon>Cimicomorpha</taxon>
        <taxon>Miridae</taxon>
        <taxon>Dicyphina</taxon>
        <taxon>Nesidiocoris</taxon>
    </lineage>
</organism>
<accession>A0A6H5G5V8</accession>
<feature type="region of interest" description="Disordered" evidence="1">
    <location>
        <begin position="171"/>
        <end position="249"/>
    </location>
</feature>
<reference evidence="2 3" key="1">
    <citation type="submission" date="2020-02" db="EMBL/GenBank/DDBJ databases">
        <authorList>
            <person name="Ferguson B K."/>
        </authorList>
    </citation>
    <scope>NUCLEOTIDE SEQUENCE [LARGE SCALE GENOMIC DNA]</scope>
</reference>
<proteinExistence type="predicted"/>
<evidence type="ECO:0000313" key="2">
    <source>
        <dbReference type="EMBL" id="CAA9997598.1"/>
    </source>
</evidence>
<dbReference type="AlphaFoldDB" id="A0A6H5G5V8"/>
<gene>
    <name evidence="2" type="ORF">NTEN_LOCUS3892</name>
</gene>
<evidence type="ECO:0000313" key="3">
    <source>
        <dbReference type="Proteomes" id="UP000479000"/>
    </source>
</evidence>
<dbReference type="OrthoDB" id="6067390at2759"/>